<dbReference type="KEGG" id="rmar:GBA65_14460"/>
<dbReference type="InterPro" id="IPR011037">
    <property type="entry name" value="Pyrv_Knase-like_insert_dom_sf"/>
</dbReference>
<dbReference type="GO" id="GO:0030151">
    <property type="term" value="F:molybdenum ion binding"/>
    <property type="evidence" value="ECO:0007669"/>
    <property type="project" value="InterPro"/>
</dbReference>
<dbReference type="PROSITE" id="PS51340">
    <property type="entry name" value="MOSC"/>
    <property type="match status" value="1"/>
</dbReference>
<dbReference type="GO" id="GO:0030170">
    <property type="term" value="F:pyridoxal phosphate binding"/>
    <property type="evidence" value="ECO:0007669"/>
    <property type="project" value="InterPro"/>
</dbReference>
<dbReference type="RefSeq" id="WP_166397190.1">
    <property type="nucleotide sequence ID" value="NZ_CP045121.1"/>
</dbReference>
<dbReference type="Gene3D" id="2.40.33.20">
    <property type="entry name" value="PK beta-barrel domain-like"/>
    <property type="match status" value="1"/>
</dbReference>
<dbReference type="InterPro" id="IPR052716">
    <property type="entry name" value="MOSC_domain"/>
</dbReference>
<dbReference type="AlphaFoldDB" id="A0A6G8PZ59"/>
<evidence type="ECO:0000259" key="1">
    <source>
        <dbReference type="PROSITE" id="PS51340"/>
    </source>
</evidence>
<feature type="domain" description="MOSC" evidence="1">
    <location>
        <begin position="27"/>
        <end position="162"/>
    </location>
</feature>
<gene>
    <name evidence="2" type="ORF">GBA65_14460</name>
</gene>
<accession>A0A6G8PZ59</accession>
<sequence length="168" mass="18277">MRGVEEGWLRWRGAVVSVHVDAGAPMRAAEAVRAVRGRGLEGDRYQDGRGYYSDHPGPMREVSLIEEETVEALERDHGMVLSPGETRRNVMTRGVPLDHLVGRELQVGEAILEGVELCEPCVHLVAVTGKRGLLPDLVHRGGLHARVVESGTVRSGAPVEELRDGGSF</sequence>
<dbReference type="Proteomes" id="UP000502706">
    <property type="component" value="Chromosome"/>
</dbReference>
<dbReference type="GO" id="GO:0003824">
    <property type="term" value="F:catalytic activity"/>
    <property type="evidence" value="ECO:0007669"/>
    <property type="project" value="InterPro"/>
</dbReference>
<keyword evidence="3" id="KW-1185">Reference proteome</keyword>
<dbReference type="PANTHER" id="PTHR36930">
    <property type="entry name" value="METAL-SULFUR CLUSTER BIOSYNTHESIS PROTEINS YUAD-RELATED"/>
    <property type="match status" value="1"/>
</dbReference>
<reference evidence="2 3" key="1">
    <citation type="submission" date="2019-10" db="EMBL/GenBank/DDBJ databases">
        <title>Rubrobacter sp nov SCSIO 52915 isolated from a deep-sea sediment in the South China Sea.</title>
        <authorList>
            <person name="Chen R.W."/>
        </authorList>
    </citation>
    <scope>NUCLEOTIDE SEQUENCE [LARGE SCALE GENOMIC DNA]</scope>
    <source>
        <strain evidence="2 3">SCSIO 52915</strain>
    </source>
</reference>
<dbReference type="Pfam" id="PF03473">
    <property type="entry name" value="MOSC"/>
    <property type="match status" value="1"/>
</dbReference>
<organism evidence="2 3">
    <name type="scientific">Rubrobacter marinus</name>
    <dbReference type="NCBI Taxonomy" id="2653852"/>
    <lineage>
        <taxon>Bacteria</taxon>
        <taxon>Bacillati</taxon>
        <taxon>Actinomycetota</taxon>
        <taxon>Rubrobacteria</taxon>
        <taxon>Rubrobacterales</taxon>
        <taxon>Rubrobacteraceae</taxon>
        <taxon>Rubrobacter</taxon>
    </lineage>
</organism>
<proteinExistence type="predicted"/>
<evidence type="ECO:0000313" key="3">
    <source>
        <dbReference type="Proteomes" id="UP000502706"/>
    </source>
</evidence>
<name>A0A6G8PZ59_9ACTN</name>
<evidence type="ECO:0000313" key="2">
    <source>
        <dbReference type="EMBL" id="QIN79524.1"/>
    </source>
</evidence>
<protein>
    <submittedName>
        <fullName evidence="2">MOSC domain-containing protein</fullName>
    </submittedName>
</protein>
<dbReference type="InterPro" id="IPR005302">
    <property type="entry name" value="MoCF_Sase_C"/>
</dbReference>
<dbReference type="SUPFAM" id="SSF50800">
    <property type="entry name" value="PK beta-barrel domain-like"/>
    <property type="match status" value="1"/>
</dbReference>
<dbReference type="PANTHER" id="PTHR36930:SF1">
    <property type="entry name" value="MOSC DOMAIN-CONTAINING PROTEIN"/>
    <property type="match status" value="1"/>
</dbReference>
<dbReference type="EMBL" id="CP045121">
    <property type="protein sequence ID" value="QIN79524.1"/>
    <property type="molecule type" value="Genomic_DNA"/>
</dbReference>